<dbReference type="OMA" id="QWDEHKK"/>
<evidence type="ECO:0000313" key="4">
    <source>
        <dbReference type="Proteomes" id="UP000186594"/>
    </source>
</evidence>
<dbReference type="Pfam" id="PF16543">
    <property type="entry name" value="DFRP_C"/>
    <property type="match status" value="1"/>
</dbReference>
<dbReference type="Gene3D" id="3.10.110.10">
    <property type="entry name" value="Ubiquitin Conjugating Enzyme"/>
    <property type="match status" value="1"/>
</dbReference>
<reference evidence="3 4" key="1">
    <citation type="submission" date="2016-04" db="EMBL/GenBank/DDBJ databases">
        <title>Evolutionary innovation and constraint leading to complex multicellularity in the Ascomycota.</title>
        <authorList>
            <person name="Cisse O."/>
            <person name="Nguyen A."/>
            <person name="Hewitt D.A."/>
            <person name="Jedd G."/>
            <person name="Stajich J.E."/>
        </authorList>
    </citation>
    <scope>NUCLEOTIDE SEQUENCE [LARGE SCALE GENOMIC DNA]</scope>
    <source>
        <strain evidence="3 4">DAH-3</strain>
    </source>
</reference>
<accession>A0A1U7LPQ1</accession>
<dbReference type="InterPro" id="IPR040213">
    <property type="entry name" value="GIR2-like"/>
</dbReference>
<dbReference type="CDD" id="cd23823">
    <property type="entry name" value="RWD_GCN2"/>
    <property type="match status" value="1"/>
</dbReference>
<keyword evidence="4" id="KW-1185">Reference proteome</keyword>
<dbReference type="Pfam" id="PF05773">
    <property type="entry name" value="RWD"/>
    <property type="match status" value="1"/>
</dbReference>
<feature type="coiled-coil region" evidence="1">
    <location>
        <begin position="118"/>
        <end position="180"/>
    </location>
</feature>
<dbReference type="EMBL" id="LXFE01000699">
    <property type="protein sequence ID" value="OLL24646.1"/>
    <property type="molecule type" value="Genomic_DNA"/>
</dbReference>
<evidence type="ECO:0000256" key="1">
    <source>
        <dbReference type="SAM" id="Coils"/>
    </source>
</evidence>
<comment type="caution">
    <text evidence="3">The sequence shown here is derived from an EMBL/GenBank/DDBJ whole genome shotgun (WGS) entry which is preliminary data.</text>
</comment>
<dbReference type="InterPro" id="IPR016135">
    <property type="entry name" value="UBQ-conjugating_enzyme/RWD"/>
</dbReference>
<name>A0A1U7LPQ1_NEOID</name>
<dbReference type="SMART" id="SM00591">
    <property type="entry name" value="RWD"/>
    <property type="match status" value="1"/>
</dbReference>
<dbReference type="SUPFAM" id="SSF54495">
    <property type="entry name" value="UBC-like"/>
    <property type="match status" value="1"/>
</dbReference>
<evidence type="ECO:0000313" key="3">
    <source>
        <dbReference type="EMBL" id="OLL24646.1"/>
    </source>
</evidence>
<protein>
    <submittedName>
        <fullName evidence="3">RWD domain-containing protein 1</fullName>
    </submittedName>
</protein>
<dbReference type="Proteomes" id="UP000186594">
    <property type="component" value="Unassembled WGS sequence"/>
</dbReference>
<sequence>MTDYSEERAQELEVLKSIYPDEISMIADGYFRLRVHLEAPGRPEPVIAHLVVLYTAKYPDEAPELVIELDDTDDKLLITDEDKPALLQKLEAIVSENIGMAMIFSIVEGLKEAGTELLEFKRKRATQLEEERQNALYEARPNGSKFRGTPVTRETFMQWRKKFEAEMAALASNANEEEQTGTLLRLKKQEVKLTGKQLFELDKSLATSDEMIDLQENISSISV</sequence>
<dbReference type="OrthoDB" id="277175at2759"/>
<proteinExistence type="predicted"/>
<dbReference type="InterPro" id="IPR006575">
    <property type="entry name" value="RWD_dom"/>
</dbReference>
<dbReference type="AlphaFoldDB" id="A0A1U7LPQ1"/>
<organism evidence="3 4">
    <name type="scientific">Neolecta irregularis (strain DAH-3)</name>
    <dbReference type="NCBI Taxonomy" id="1198029"/>
    <lineage>
        <taxon>Eukaryota</taxon>
        <taxon>Fungi</taxon>
        <taxon>Dikarya</taxon>
        <taxon>Ascomycota</taxon>
        <taxon>Taphrinomycotina</taxon>
        <taxon>Neolectales</taxon>
        <taxon>Neolectaceae</taxon>
        <taxon>Neolecta</taxon>
    </lineage>
</organism>
<feature type="domain" description="RWD" evidence="2">
    <location>
        <begin position="10"/>
        <end position="117"/>
    </location>
</feature>
<dbReference type="InterPro" id="IPR032378">
    <property type="entry name" value="ZC3H15/TMA46_C"/>
</dbReference>
<keyword evidence="1" id="KW-0175">Coiled coil</keyword>
<evidence type="ECO:0000259" key="2">
    <source>
        <dbReference type="PROSITE" id="PS50908"/>
    </source>
</evidence>
<gene>
    <name evidence="3" type="ORF">NEOLI_003482</name>
</gene>
<dbReference type="PANTHER" id="PTHR12292">
    <property type="entry name" value="RWD DOMAIN-CONTAINING PROTEIN"/>
    <property type="match status" value="1"/>
</dbReference>
<dbReference type="PROSITE" id="PS50908">
    <property type="entry name" value="RWD"/>
    <property type="match status" value="1"/>
</dbReference>
<dbReference type="STRING" id="1198029.A0A1U7LPQ1"/>